<sequence>MVVFNEAYQVRLVSDLAAAQAYYRDVLGCDVDNWGHAVRGGMRLILQQAKQPSDVVPNQASAKRSNYPTDWEGPDLAWDTFVHVDYEQFDLLEQQLRSNGANIIHGPIEATHSNGMTFKNIYVQDPDGYIIVFG</sequence>
<dbReference type="InterPro" id="IPR029068">
    <property type="entry name" value="Glyas_Bleomycin-R_OHBP_Dase"/>
</dbReference>
<dbReference type="SUPFAM" id="SSF54593">
    <property type="entry name" value="Glyoxalase/Bleomycin resistance protein/Dihydroxybiphenyl dioxygenase"/>
    <property type="match status" value="1"/>
</dbReference>
<dbReference type="InterPro" id="IPR004360">
    <property type="entry name" value="Glyas_Fos-R_dOase_dom"/>
</dbReference>
<proteinExistence type="predicted"/>
<gene>
    <name evidence="2" type="ORF">GCM10008933_08080</name>
</gene>
<comment type="caution">
    <text evidence="2">The sequence shown here is derived from an EMBL/GenBank/DDBJ whole genome shotgun (WGS) entry which is preliminary data.</text>
</comment>
<dbReference type="EMBL" id="BAAACX010000006">
    <property type="protein sequence ID" value="GAA0379296.1"/>
    <property type="molecule type" value="Genomic_DNA"/>
</dbReference>
<evidence type="ECO:0000313" key="3">
    <source>
        <dbReference type="Proteomes" id="UP001500340"/>
    </source>
</evidence>
<protein>
    <recommendedName>
        <fullName evidence="1">Glyoxalase/fosfomycin resistance/dioxygenase domain-containing protein</fullName>
    </recommendedName>
</protein>
<name>A0ABN0Y0V8_9BACL</name>
<evidence type="ECO:0000313" key="2">
    <source>
        <dbReference type="EMBL" id="GAA0379296.1"/>
    </source>
</evidence>
<dbReference type="Gene3D" id="3.10.180.10">
    <property type="entry name" value="2,3-Dihydroxybiphenyl 1,2-Dioxygenase, domain 1"/>
    <property type="match status" value="1"/>
</dbReference>
<evidence type="ECO:0000259" key="1">
    <source>
        <dbReference type="Pfam" id="PF00903"/>
    </source>
</evidence>
<dbReference type="Proteomes" id="UP001500340">
    <property type="component" value="Unassembled WGS sequence"/>
</dbReference>
<dbReference type="Pfam" id="PF00903">
    <property type="entry name" value="Glyoxalase"/>
    <property type="match status" value="1"/>
</dbReference>
<accession>A0ABN0Y0V8</accession>
<organism evidence="2 3">
    <name type="scientific">Paenibacillus motobuensis</name>
    <dbReference type="NCBI Taxonomy" id="295324"/>
    <lineage>
        <taxon>Bacteria</taxon>
        <taxon>Bacillati</taxon>
        <taxon>Bacillota</taxon>
        <taxon>Bacilli</taxon>
        <taxon>Bacillales</taxon>
        <taxon>Paenibacillaceae</taxon>
        <taxon>Paenibacillus</taxon>
    </lineage>
</organism>
<keyword evidence="3" id="KW-1185">Reference proteome</keyword>
<reference evidence="2 3" key="1">
    <citation type="journal article" date="2019" name="Int. J. Syst. Evol. Microbiol.">
        <title>The Global Catalogue of Microorganisms (GCM) 10K type strain sequencing project: providing services to taxonomists for standard genome sequencing and annotation.</title>
        <authorList>
            <consortium name="The Broad Institute Genomics Platform"/>
            <consortium name="The Broad Institute Genome Sequencing Center for Infectious Disease"/>
            <person name="Wu L."/>
            <person name="Ma J."/>
        </authorList>
    </citation>
    <scope>NUCLEOTIDE SEQUENCE [LARGE SCALE GENOMIC DNA]</scope>
    <source>
        <strain evidence="2 3">JCM 12774</strain>
    </source>
</reference>
<feature type="domain" description="Glyoxalase/fosfomycin resistance/dioxygenase" evidence="1">
    <location>
        <begin position="12"/>
        <end position="133"/>
    </location>
</feature>